<feature type="domain" description="Solute-binding protein family 3/N-terminal" evidence="3">
    <location>
        <begin position="44"/>
        <end position="275"/>
    </location>
</feature>
<evidence type="ECO:0000313" key="6">
    <source>
        <dbReference type="Proteomes" id="UP000288972"/>
    </source>
</evidence>
<keyword evidence="7" id="KW-1185">Reference proteome</keyword>
<evidence type="ECO:0000256" key="1">
    <source>
        <dbReference type="ARBA" id="ARBA00022729"/>
    </source>
</evidence>
<proteinExistence type="predicted"/>
<gene>
    <name evidence="4" type="primary">ehuB</name>
    <name evidence="5" type="ORF">EAS56_14860</name>
    <name evidence="4" type="ORF">XH91_34395</name>
</gene>
<protein>
    <submittedName>
        <fullName evidence="4">Ectoine/hydroxyectoine ABC transporter substrate-binding protein EhuB</fullName>
    </submittedName>
</protein>
<dbReference type="SMART" id="SM00062">
    <property type="entry name" value="PBPb"/>
    <property type="match status" value="1"/>
</dbReference>
<name>A0AAE5X8F4_9BRAD</name>
<feature type="chain" id="PRO_5042201805" evidence="2">
    <location>
        <begin position="34"/>
        <end position="292"/>
    </location>
</feature>
<dbReference type="PANTHER" id="PTHR35936">
    <property type="entry name" value="MEMBRANE-BOUND LYTIC MUREIN TRANSGLYCOSYLASE F"/>
    <property type="match status" value="1"/>
</dbReference>
<dbReference type="EMBL" id="CP030054">
    <property type="protein sequence ID" value="QAU50549.1"/>
    <property type="molecule type" value="Genomic_DNA"/>
</dbReference>
<reference evidence="5 7" key="2">
    <citation type="submission" date="2018-10" db="EMBL/GenBank/DDBJ databases">
        <title>Bradyrhizobium sp. nov., effective nodules isolated from peanut in China.</title>
        <authorList>
            <person name="Li Y."/>
        </authorList>
    </citation>
    <scope>NUCLEOTIDE SEQUENCE [LARGE SCALE GENOMIC DNA]</scope>
    <source>
        <strain evidence="5 7">CCBAU 53426</strain>
    </source>
</reference>
<evidence type="ECO:0000313" key="5">
    <source>
        <dbReference type="EMBL" id="RXH13302.1"/>
    </source>
</evidence>
<dbReference type="KEGG" id="bgz:XH91_34395"/>
<keyword evidence="1 2" id="KW-0732">Signal</keyword>
<dbReference type="GO" id="GO:0033294">
    <property type="term" value="F:ectoine binding"/>
    <property type="evidence" value="ECO:0007669"/>
    <property type="project" value="InterPro"/>
</dbReference>
<dbReference type="Gene3D" id="3.40.190.10">
    <property type="entry name" value="Periplasmic binding protein-like II"/>
    <property type="match status" value="2"/>
</dbReference>
<evidence type="ECO:0000313" key="4">
    <source>
        <dbReference type="EMBL" id="QAU50549.1"/>
    </source>
</evidence>
<dbReference type="EMBL" id="RDQZ01000010">
    <property type="protein sequence ID" value="RXH13302.1"/>
    <property type="molecule type" value="Genomic_DNA"/>
</dbReference>
<feature type="signal peptide" evidence="2">
    <location>
        <begin position="1"/>
        <end position="33"/>
    </location>
</feature>
<dbReference type="InterPro" id="IPR001638">
    <property type="entry name" value="Solute-binding_3/MltF_N"/>
</dbReference>
<organism evidence="4 6">
    <name type="scientific">Bradyrhizobium guangzhouense</name>
    <dbReference type="NCBI Taxonomy" id="1325095"/>
    <lineage>
        <taxon>Bacteria</taxon>
        <taxon>Pseudomonadati</taxon>
        <taxon>Pseudomonadota</taxon>
        <taxon>Alphaproteobacteria</taxon>
        <taxon>Hyphomicrobiales</taxon>
        <taxon>Nitrobacteraceae</taxon>
        <taxon>Bradyrhizobium</taxon>
    </lineage>
</organism>
<dbReference type="GO" id="GO:0051470">
    <property type="term" value="P:ectoine transmembrane transport"/>
    <property type="evidence" value="ECO:0007669"/>
    <property type="project" value="InterPro"/>
</dbReference>
<sequence length="292" mass="32031">MATHSRQMRKHMLRTLHIFLALAFLTFSSSSFAGARLDDAKKSGLTLGFSNEPPFAFKQADGSLAGSDYDLAKLAFNRLGVERIEGTVVAFGSLIPGLQAKRFDFIATGLYILPARCLQVLFTEPNFTVQEGLLVRKGNPKQIHSLDDIVKHEDIKVGGNISGQPTQNAVKAGVKDSQITRFPDIPSNVASLKAGRIDGALLISVTARWNAKNDPTLEVAEPYTGLLIDGKPKQDYGAFAFRKEDSELRDAFNAEMLKIVHSSEYVEILKKYGMTQNEVPAADVKLDTLCKQ</sequence>
<evidence type="ECO:0000313" key="7">
    <source>
        <dbReference type="Proteomes" id="UP000290401"/>
    </source>
</evidence>
<accession>A0AAE5X8F4</accession>
<evidence type="ECO:0000259" key="3">
    <source>
        <dbReference type="SMART" id="SM00062"/>
    </source>
</evidence>
<evidence type="ECO:0000256" key="2">
    <source>
        <dbReference type="SAM" id="SignalP"/>
    </source>
</evidence>
<dbReference type="Proteomes" id="UP000290401">
    <property type="component" value="Unassembled WGS sequence"/>
</dbReference>
<dbReference type="Pfam" id="PF00497">
    <property type="entry name" value="SBP_bac_3"/>
    <property type="match status" value="1"/>
</dbReference>
<dbReference type="InterPro" id="IPR014337">
    <property type="entry name" value="Ectoine_EhuB"/>
</dbReference>
<dbReference type="Proteomes" id="UP000288972">
    <property type="component" value="Plasmid unnamed1"/>
</dbReference>
<keyword evidence="4" id="KW-0614">Plasmid</keyword>
<reference evidence="4 6" key="1">
    <citation type="submission" date="2018-06" db="EMBL/GenBank/DDBJ databases">
        <title>Comparative genomics of rhizobia nodulating Arachis hypogaea in China.</title>
        <authorList>
            <person name="Li Y."/>
        </authorList>
    </citation>
    <scope>NUCLEOTIDE SEQUENCE [LARGE SCALE GENOMIC DNA]</scope>
    <source>
        <strain evidence="4 6">CCBAU 51670</strain>
        <plasmid evidence="4 6">unnamed1</plasmid>
    </source>
</reference>
<dbReference type="NCBIfam" id="TIGR02995">
    <property type="entry name" value="ectoine_ehuB"/>
    <property type="match status" value="1"/>
</dbReference>
<geneLocation type="plasmid" evidence="4 6">
    <name>unnamed1</name>
</geneLocation>
<dbReference type="PANTHER" id="PTHR35936:SF17">
    <property type="entry name" value="ARGININE-BINDING EXTRACELLULAR PROTEIN ARTP"/>
    <property type="match status" value="1"/>
</dbReference>
<dbReference type="AlphaFoldDB" id="A0AAE5X8F4"/>
<dbReference type="SUPFAM" id="SSF53850">
    <property type="entry name" value="Periplasmic binding protein-like II"/>
    <property type="match status" value="1"/>
</dbReference>